<evidence type="ECO:0000313" key="1">
    <source>
        <dbReference type="EMBL" id="MBB5076512.1"/>
    </source>
</evidence>
<evidence type="ECO:0000313" key="2">
    <source>
        <dbReference type="Proteomes" id="UP000568380"/>
    </source>
</evidence>
<comment type="caution">
    <text evidence="1">The sequence shown here is derived from an EMBL/GenBank/DDBJ whole genome shotgun (WGS) entry which is preliminary data.</text>
</comment>
<reference evidence="1 2" key="1">
    <citation type="submission" date="2020-08" db="EMBL/GenBank/DDBJ databases">
        <title>Genomic Encyclopedia of Type Strains, Phase IV (KMG-IV): sequencing the most valuable type-strain genomes for metagenomic binning, comparative biology and taxonomic classification.</title>
        <authorList>
            <person name="Goeker M."/>
        </authorList>
    </citation>
    <scope>NUCLEOTIDE SEQUENCE [LARGE SCALE GENOMIC DNA]</scope>
    <source>
        <strain evidence="1 2">DSM 45385</strain>
    </source>
</reference>
<dbReference type="EMBL" id="JACHIN010000002">
    <property type="protein sequence ID" value="MBB5076512.1"/>
    <property type="molecule type" value="Genomic_DNA"/>
</dbReference>
<dbReference type="AlphaFoldDB" id="A0A7W8EFI7"/>
<sequence length="314" mass="35068">MVTGQDLEIACDESGAEGENLTAAITDVFAHASVSMEIEAADDVIRVLRDRIRSPATEYKANHLLRGKHRSALVWLLGPSGPIYGTARVYLVEKRFFIVSRIVDLLDDPYSPSLGFYRRFETETLYRTGPTLPGWIPLLESFNDVMRARVPAQTFYDRLNDLRAPELTGPLAATRPNLDAYLERPAEDPRTIPVLDPLIPAIIQAVVAWSSSGRPVEVVHDRQTTLSEERIVELKGVFNDPRLASRARLAGLRLTESRLDARIQMADFLAGVARKIASEELNGRGDAELNDLLRHYVDPASLWGHEASWSHLHP</sequence>
<evidence type="ECO:0008006" key="3">
    <source>
        <dbReference type="Google" id="ProtNLM"/>
    </source>
</evidence>
<accession>A0A7W8EFI7</accession>
<proteinExistence type="predicted"/>
<organism evidence="1 2">
    <name type="scientific">Nonomuraea endophytica</name>
    <dbReference type="NCBI Taxonomy" id="714136"/>
    <lineage>
        <taxon>Bacteria</taxon>
        <taxon>Bacillati</taxon>
        <taxon>Actinomycetota</taxon>
        <taxon>Actinomycetes</taxon>
        <taxon>Streptosporangiales</taxon>
        <taxon>Streptosporangiaceae</taxon>
        <taxon>Nonomuraea</taxon>
    </lineage>
</organism>
<keyword evidence="2" id="KW-1185">Reference proteome</keyword>
<dbReference type="RefSeq" id="WP_184959964.1">
    <property type="nucleotide sequence ID" value="NZ_JACHIN010000002.1"/>
</dbReference>
<protein>
    <recommendedName>
        <fullName evidence="3">DUF3800 domain-containing protein</fullName>
    </recommendedName>
</protein>
<dbReference type="Proteomes" id="UP000568380">
    <property type="component" value="Unassembled WGS sequence"/>
</dbReference>
<gene>
    <name evidence="1" type="ORF">HNR40_001976</name>
</gene>
<name>A0A7W8EFI7_9ACTN</name>